<feature type="transmembrane region" description="Helical" evidence="5">
    <location>
        <begin position="68"/>
        <end position="86"/>
    </location>
</feature>
<dbReference type="RefSeq" id="WP_181363700.1">
    <property type="nucleotide sequence ID" value="NZ_OMOI01000001.1"/>
</dbReference>
<dbReference type="Pfam" id="PF02600">
    <property type="entry name" value="DsbB"/>
    <property type="match status" value="1"/>
</dbReference>
<keyword evidence="4 5" id="KW-0472">Membrane</keyword>
<evidence type="ECO:0000313" key="7">
    <source>
        <dbReference type="Proteomes" id="UP000244911"/>
    </source>
</evidence>
<proteinExistence type="predicted"/>
<evidence type="ECO:0000256" key="5">
    <source>
        <dbReference type="SAM" id="Phobius"/>
    </source>
</evidence>
<dbReference type="SUPFAM" id="SSF158442">
    <property type="entry name" value="DsbB-like"/>
    <property type="match status" value="1"/>
</dbReference>
<name>A0A2R8AK98_9RHOB</name>
<keyword evidence="3 5" id="KW-1133">Transmembrane helix</keyword>
<dbReference type="InterPro" id="IPR003752">
    <property type="entry name" value="DiS_bond_form_DsbB/BdbC"/>
</dbReference>
<dbReference type="InterPro" id="IPR023380">
    <property type="entry name" value="DsbB-like_sf"/>
</dbReference>
<keyword evidence="2 5" id="KW-0812">Transmembrane</keyword>
<dbReference type="InterPro" id="IPR024199">
    <property type="entry name" value="Uncharacterised_DsbB"/>
</dbReference>
<evidence type="ECO:0000256" key="3">
    <source>
        <dbReference type="ARBA" id="ARBA00022989"/>
    </source>
</evidence>
<evidence type="ECO:0000256" key="2">
    <source>
        <dbReference type="ARBA" id="ARBA00022692"/>
    </source>
</evidence>
<dbReference type="GO" id="GO:0015035">
    <property type="term" value="F:protein-disulfide reductase activity"/>
    <property type="evidence" value="ECO:0007669"/>
    <property type="project" value="InterPro"/>
</dbReference>
<feature type="transmembrane region" description="Helical" evidence="5">
    <location>
        <begin position="141"/>
        <end position="161"/>
    </location>
</feature>
<reference evidence="7" key="1">
    <citation type="submission" date="2018-03" db="EMBL/GenBank/DDBJ databases">
        <authorList>
            <person name="Rodrigo-Torres L."/>
            <person name="Arahal R. D."/>
            <person name="Lucena T."/>
        </authorList>
    </citation>
    <scope>NUCLEOTIDE SEQUENCE [LARGE SCALE GENOMIC DNA]</scope>
    <source>
        <strain evidence="7">CECT 8811</strain>
    </source>
</reference>
<protein>
    <submittedName>
        <fullName evidence="6">Disulfide bond formation protein B</fullName>
    </submittedName>
</protein>
<dbReference type="Gene3D" id="1.20.1550.10">
    <property type="entry name" value="DsbB-like"/>
    <property type="match status" value="1"/>
</dbReference>
<dbReference type="Proteomes" id="UP000244911">
    <property type="component" value="Unassembled WGS sequence"/>
</dbReference>
<dbReference type="AlphaFoldDB" id="A0A2R8AK98"/>
<keyword evidence="7" id="KW-1185">Reference proteome</keyword>
<evidence type="ECO:0000256" key="1">
    <source>
        <dbReference type="ARBA" id="ARBA00004141"/>
    </source>
</evidence>
<accession>A0A2R8AK98</accession>
<dbReference type="GO" id="GO:0016020">
    <property type="term" value="C:membrane"/>
    <property type="evidence" value="ECO:0007669"/>
    <property type="project" value="UniProtKB-SubCell"/>
</dbReference>
<dbReference type="PIRSF" id="PIRSF033913">
    <property type="entry name" value="S-S_format_DsbB"/>
    <property type="match status" value="1"/>
</dbReference>
<evidence type="ECO:0000313" key="6">
    <source>
        <dbReference type="EMBL" id="SPF76319.1"/>
    </source>
</evidence>
<feature type="transmembrane region" description="Helical" evidence="5">
    <location>
        <begin position="45"/>
        <end position="61"/>
    </location>
</feature>
<dbReference type="EMBL" id="OMOI01000001">
    <property type="protein sequence ID" value="SPF76319.1"/>
    <property type="molecule type" value="Genomic_DNA"/>
</dbReference>
<evidence type="ECO:0000256" key="4">
    <source>
        <dbReference type="ARBA" id="ARBA00023136"/>
    </source>
</evidence>
<organism evidence="6 7">
    <name type="scientific">Aliiroseovarius pelagivivens</name>
    <dbReference type="NCBI Taxonomy" id="1639690"/>
    <lineage>
        <taxon>Bacteria</taxon>
        <taxon>Pseudomonadati</taxon>
        <taxon>Pseudomonadota</taxon>
        <taxon>Alphaproteobacteria</taxon>
        <taxon>Rhodobacterales</taxon>
        <taxon>Paracoccaceae</taxon>
        <taxon>Aliiroseovarius</taxon>
    </lineage>
</organism>
<dbReference type="GO" id="GO:0006457">
    <property type="term" value="P:protein folding"/>
    <property type="evidence" value="ECO:0007669"/>
    <property type="project" value="InterPro"/>
</dbReference>
<comment type="subcellular location">
    <subcellularLocation>
        <location evidence="1">Membrane</location>
        <topology evidence="1">Multi-pass membrane protein</topology>
    </subcellularLocation>
</comment>
<feature type="transmembrane region" description="Helical" evidence="5">
    <location>
        <begin position="12"/>
        <end position="33"/>
    </location>
</feature>
<gene>
    <name evidence="6" type="primary">dsbB</name>
    <name evidence="6" type="ORF">ALP8811_01322</name>
</gene>
<sequence length="166" mass="17829">MRMLDRLSTKTLIITAAVASAGILAGAFIFQSLGYAPCKMCLWQRWPHAIAVVLGGAALATKMRLLRWVGALNMALSAGLGIYHSGVERKLWEGPSSCTGGGVGNLSVDDLLAQIQAAPLVRCDEIPWRLSDMIPIEALDITMANFNAVGSLVFMVMWIVAARRAD</sequence>